<dbReference type="SUPFAM" id="SSF47473">
    <property type="entry name" value="EF-hand"/>
    <property type="match status" value="1"/>
</dbReference>
<feature type="signal peptide" evidence="2">
    <location>
        <begin position="1"/>
        <end position="20"/>
    </location>
</feature>
<evidence type="ECO:0000313" key="4">
    <source>
        <dbReference type="EMBL" id="CAL8141063.1"/>
    </source>
</evidence>
<name>A0ABP1S0Z7_9HEXA</name>
<dbReference type="PROSITE" id="PS00018">
    <property type="entry name" value="EF_HAND_1"/>
    <property type="match status" value="1"/>
</dbReference>
<evidence type="ECO:0000313" key="5">
    <source>
        <dbReference type="Proteomes" id="UP001642540"/>
    </source>
</evidence>
<sequence length="147" mass="16756">MMKFCIFVLFLFVAISKISSQCCRINLLTNLCQDGVKGTPCCGVKSCNIFCCNCSDEGCRVGDHSVWRHYWNKAVSYVRGNRSLRSIQGDDEHDKNKDGFYDFTEAYNLLLSGTCGNYTDNVARFPKEFKRMDKNHDGKLSYDEING</sequence>
<keyword evidence="5" id="KW-1185">Reference proteome</keyword>
<dbReference type="Gene3D" id="3.30.70.2800">
    <property type="match status" value="1"/>
</dbReference>
<evidence type="ECO:0000259" key="3">
    <source>
        <dbReference type="PROSITE" id="PS50222"/>
    </source>
</evidence>
<dbReference type="Proteomes" id="UP001642540">
    <property type="component" value="Unassembled WGS sequence"/>
</dbReference>
<protein>
    <recommendedName>
        <fullName evidence="3">EF-hand domain-containing protein</fullName>
    </recommendedName>
</protein>
<dbReference type="InterPro" id="IPR018247">
    <property type="entry name" value="EF_Hand_1_Ca_BS"/>
</dbReference>
<feature type="chain" id="PRO_5045084988" description="EF-hand domain-containing protein" evidence="2">
    <location>
        <begin position="21"/>
        <end position="147"/>
    </location>
</feature>
<gene>
    <name evidence="4" type="ORF">ODALV1_LOCUS28556</name>
</gene>
<reference evidence="4 5" key="1">
    <citation type="submission" date="2024-08" db="EMBL/GenBank/DDBJ databases">
        <authorList>
            <person name="Cucini C."/>
            <person name="Frati F."/>
        </authorList>
    </citation>
    <scope>NUCLEOTIDE SEQUENCE [LARGE SCALE GENOMIC DNA]</scope>
</reference>
<accession>A0ABP1S0Z7</accession>
<comment type="caution">
    <text evidence="4">The sequence shown here is derived from an EMBL/GenBank/DDBJ whole genome shotgun (WGS) entry which is preliminary data.</text>
</comment>
<dbReference type="InterPro" id="IPR002048">
    <property type="entry name" value="EF_hand_dom"/>
</dbReference>
<dbReference type="InterPro" id="IPR011992">
    <property type="entry name" value="EF-hand-dom_pair"/>
</dbReference>
<keyword evidence="1" id="KW-0106">Calcium</keyword>
<organism evidence="4 5">
    <name type="scientific">Orchesella dallaii</name>
    <dbReference type="NCBI Taxonomy" id="48710"/>
    <lineage>
        <taxon>Eukaryota</taxon>
        <taxon>Metazoa</taxon>
        <taxon>Ecdysozoa</taxon>
        <taxon>Arthropoda</taxon>
        <taxon>Hexapoda</taxon>
        <taxon>Collembola</taxon>
        <taxon>Entomobryomorpha</taxon>
        <taxon>Entomobryoidea</taxon>
        <taxon>Orchesellidae</taxon>
        <taxon>Orchesellinae</taxon>
        <taxon>Orchesella</taxon>
    </lineage>
</organism>
<evidence type="ECO:0000256" key="2">
    <source>
        <dbReference type="SAM" id="SignalP"/>
    </source>
</evidence>
<feature type="domain" description="EF-hand" evidence="3">
    <location>
        <begin position="120"/>
        <end position="147"/>
    </location>
</feature>
<keyword evidence="2" id="KW-0732">Signal</keyword>
<evidence type="ECO:0000256" key="1">
    <source>
        <dbReference type="ARBA" id="ARBA00022837"/>
    </source>
</evidence>
<dbReference type="PROSITE" id="PS50222">
    <property type="entry name" value="EF_HAND_2"/>
    <property type="match status" value="1"/>
</dbReference>
<dbReference type="EMBL" id="CAXLJM020000144">
    <property type="protein sequence ID" value="CAL8141063.1"/>
    <property type="molecule type" value="Genomic_DNA"/>
</dbReference>
<proteinExistence type="predicted"/>
<dbReference type="Gene3D" id="1.10.238.10">
    <property type="entry name" value="EF-hand"/>
    <property type="match status" value="1"/>
</dbReference>